<reference evidence="2" key="2">
    <citation type="submission" date="2020-10" db="UniProtKB">
        <authorList>
            <consortium name="WormBaseParasite"/>
        </authorList>
    </citation>
    <scope>IDENTIFICATION</scope>
</reference>
<organism evidence="1 2">
    <name type="scientific">Panagrellus redivivus</name>
    <name type="common">Microworm</name>
    <dbReference type="NCBI Taxonomy" id="6233"/>
    <lineage>
        <taxon>Eukaryota</taxon>
        <taxon>Metazoa</taxon>
        <taxon>Ecdysozoa</taxon>
        <taxon>Nematoda</taxon>
        <taxon>Chromadorea</taxon>
        <taxon>Rhabditida</taxon>
        <taxon>Tylenchina</taxon>
        <taxon>Panagrolaimomorpha</taxon>
        <taxon>Panagrolaimoidea</taxon>
        <taxon>Panagrolaimidae</taxon>
        <taxon>Panagrellus</taxon>
    </lineage>
</organism>
<reference evidence="1" key="1">
    <citation type="journal article" date="2013" name="Genetics">
        <title>The draft genome and transcriptome of Panagrellus redivivus are shaped by the harsh demands of a free-living lifestyle.</title>
        <authorList>
            <person name="Srinivasan J."/>
            <person name="Dillman A.R."/>
            <person name="Macchietto M.G."/>
            <person name="Heikkinen L."/>
            <person name="Lakso M."/>
            <person name="Fracchia K.M."/>
            <person name="Antoshechkin I."/>
            <person name="Mortazavi A."/>
            <person name="Wong G."/>
            <person name="Sternberg P.W."/>
        </authorList>
    </citation>
    <scope>NUCLEOTIDE SEQUENCE [LARGE SCALE GENOMIC DNA]</scope>
    <source>
        <strain evidence="1">MT8872</strain>
    </source>
</reference>
<dbReference type="WBParaSite" id="Pan_g15787.t1">
    <property type="protein sequence ID" value="Pan_g15787.t1"/>
    <property type="gene ID" value="Pan_g15787"/>
</dbReference>
<evidence type="ECO:0000313" key="1">
    <source>
        <dbReference type="Proteomes" id="UP000492821"/>
    </source>
</evidence>
<sequence>MPLIKFKHLLKLDPSPKTIRHLSLLAASIGTSFPHTDEKTAPTEVHHPFDKWGQQTNYWQVATTPSFLKLKLINLRREALRRPST</sequence>
<accession>A0A7E4ZT18</accession>
<dbReference type="Proteomes" id="UP000492821">
    <property type="component" value="Unassembled WGS sequence"/>
</dbReference>
<evidence type="ECO:0000313" key="2">
    <source>
        <dbReference type="WBParaSite" id="Pan_g15787.t1"/>
    </source>
</evidence>
<proteinExistence type="predicted"/>
<name>A0A7E4ZT18_PANRE</name>
<protein>
    <submittedName>
        <fullName evidence="2">Uncharacterized protein</fullName>
    </submittedName>
</protein>
<keyword evidence="1" id="KW-1185">Reference proteome</keyword>
<dbReference type="AlphaFoldDB" id="A0A7E4ZT18"/>